<keyword evidence="5" id="KW-0665">Pyrimidine biosynthesis</keyword>
<dbReference type="GO" id="GO:0004151">
    <property type="term" value="F:dihydroorotase activity"/>
    <property type="evidence" value="ECO:0007669"/>
    <property type="project" value="UniProtKB-EC"/>
</dbReference>
<dbReference type="PANTHER" id="PTHR43668:SF2">
    <property type="entry name" value="ALLANTOINASE"/>
    <property type="match status" value="1"/>
</dbReference>
<evidence type="ECO:0000256" key="5">
    <source>
        <dbReference type="ARBA" id="ARBA00022975"/>
    </source>
</evidence>
<proteinExistence type="inferred from homology"/>
<evidence type="ECO:0000259" key="6">
    <source>
        <dbReference type="Pfam" id="PF07969"/>
    </source>
</evidence>
<dbReference type="PANTHER" id="PTHR43668">
    <property type="entry name" value="ALLANTOINASE"/>
    <property type="match status" value="1"/>
</dbReference>
<dbReference type="InterPro" id="IPR024403">
    <property type="entry name" value="DHOase_cat"/>
</dbReference>
<dbReference type="InterPro" id="IPR011059">
    <property type="entry name" value="Metal-dep_hydrolase_composite"/>
</dbReference>
<gene>
    <name evidence="8" type="primary">pyrC</name>
    <name evidence="8" type="ORF">SCFA_370029</name>
</gene>
<dbReference type="InterPro" id="IPR013108">
    <property type="entry name" value="Amidohydro_3"/>
</dbReference>
<dbReference type="EMBL" id="CAADRM010000100">
    <property type="protein sequence ID" value="VFU14988.1"/>
    <property type="molecule type" value="Genomic_DNA"/>
</dbReference>
<evidence type="ECO:0000256" key="2">
    <source>
        <dbReference type="ARBA" id="ARBA00022723"/>
    </source>
</evidence>
<evidence type="ECO:0000259" key="7">
    <source>
        <dbReference type="Pfam" id="PF12890"/>
    </source>
</evidence>
<feature type="domain" description="Amidohydrolase 3" evidence="6">
    <location>
        <begin position="338"/>
        <end position="420"/>
    </location>
</feature>
<dbReference type="Pfam" id="PF12890">
    <property type="entry name" value="DHOase"/>
    <property type="match status" value="1"/>
</dbReference>
<dbReference type="GO" id="GO:0004038">
    <property type="term" value="F:allantoinase activity"/>
    <property type="evidence" value="ECO:0007669"/>
    <property type="project" value="TreeGrafter"/>
</dbReference>
<dbReference type="GO" id="GO:0006145">
    <property type="term" value="P:purine nucleobase catabolic process"/>
    <property type="evidence" value="ECO:0007669"/>
    <property type="project" value="TreeGrafter"/>
</dbReference>
<dbReference type="HAMAP" id="MF_00220_B">
    <property type="entry name" value="PyrC_classI_B"/>
    <property type="match status" value="1"/>
</dbReference>
<dbReference type="AlphaFoldDB" id="A0A485M113"/>
<organism evidence="8">
    <name type="scientific">anaerobic digester metagenome</name>
    <dbReference type="NCBI Taxonomy" id="1263854"/>
    <lineage>
        <taxon>unclassified sequences</taxon>
        <taxon>metagenomes</taxon>
        <taxon>ecological metagenomes</taxon>
    </lineage>
</organism>
<evidence type="ECO:0000256" key="4">
    <source>
        <dbReference type="ARBA" id="ARBA00022833"/>
    </source>
</evidence>
<dbReference type="EC" id="3.5.2.3" evidence="8"/>
<dbReference type="NCBIfam" id="TIGR00857">
    <property type="entry name" value="pyrC_multi"/>
    <property type="match status" value="1"/>
</dbReference>
<dbReference type="PROSITE" id="PS00483">
    <property type="entry name" value="DIHYDROOROTASE_2"/>
    <property type="match status" value="1"/>
</dbReference>
<dbReference type="SUPFAM" id="SSF51556">
    <property type="entry name" value="Metallo-dependent hydrolases"/>
    <property type="match status" value="1"/>
</dbReference>
<dbReference type="Pfam" id="PF07969">
    <property type="entry name" value="Amidohydro_3"/>
    <property type="match status" value="1"/>
</dbReference>
<dbReference type="GO" id="GO:0006221">
    <property type="term" value="P:pyrimidine nucleotide biosynthetic process"/>
    <property type="evidence" value="ECO:0007669"/>
    <property type="project" value="UniProtKB-KW"/>
</dbReference>
<dbReference type="GO" id="GO:0005737">
    <property type="term" value="C:cytoplasm"/>
    <property type="evidence" value="ECO:0007669"/>
    <property type="project" value="TreeGrafter"/>
</dbReference>
<reference evidence="8" key="1">
    <citation type="submission" date="2019-03" db="EMBL/GenBank/DDBJ databases">
        <authorList>
            <person name="Hao L."/>
        </authorList>
    </citation>
    <scope>NUCLEOTIDE SEQUENCE</scope>
</reference>
<dbReference type="Gene3D" id="3.20.20.140">
    <property type="entry name" value="Metal-dependent hydrolases"/>
    <property type="match status" value="1"/>
</dbReference>
<feature type="domain" description="Dihydroorotase catalytic" evidence="7">
    <location>
        <begin position="51"/>
        <end position="234"/>
    </location>
</feature>
<dbReference type="Gene3D" id="2.30.40.10">
    <property type="entry name" value="Urease, subunit C, domain 1"/>
    <property type="match status" value="1"/>
</dbReference>
<accession>A0A485M113</accession>
<protein>
    <submittedName>
        <fullName evidence="8">Dihydroorotase</fullName>
        <ecNumber evidence="8">3.5.2.3</ecNumber>
    </submittedName>
</protein>
<evidence type="ECO:0000313" key="8">
    <source>
        <dbReference type="EMBL" id="VFU14988.1"/>
    </source>
</evidence>
<dbReference type="SUPFAM" id="SSF51338">
    <property type="entry name" value="Composite domain of metallo-dependent hydrolases"/>
    <property type="match status" value="1"/>
</dbReference>
<dbReference type="GO" id="GO:0046872">
    <property type="term" value="F:metal ion binding"/>
    <property type="evidence" value="ECO:0007669"/>
    <property type="project" value="UniProtKB-KW"/>
</dbReference>
<keyword evidence="4" id="KW-0862">Zinc</keyword>
<dbReference type="InterPro" id="IPR050138">
    <property type="entry name" value="DHOase/Allantoinase_Hydrolase"/>
</dbReference>
<name>A0A485M113_9ZZZZ</name>
<dbReference type="PROSITE" id="PS00482">
    <property type="entry name" value="DIHYDROOROTASE_1"/>
    <property type="match status" value="1"/>
</dbReference>
<dbReference type="InterPro" id="IPR004722">
    <property type="entry name" value="DHOase"/>
</dbReference>
<keyword evidence="2" id="KW-0479">Metal-binding</keyword>
<dbReference type="InterPro" id="IPR032466">
    <property type="entry name" value="Metal_Hydrolase"/>
</dbReference>
<sequence>MWIKGGTIIDPANGIEQAGDIHIREGLIADVCLNGSRETDEEVIDAAGLWVLPGLIDMHVHLREPGFEYKEDITSGSRAAAAGGITTVVCMPNTNPVNDNPSVTRYIVEKARHKALIRVLPAGAITRGLQGTELSEMGLMKAAGIVAVTDDGKTVADAGIMRRGMEYAATFELPVISHCQDKSLGASGVMNEGSLSSRLGLAGIPSLAEDVVISRDTLLARYTGLPIHITHVSTSSGLEIIRQAKDSGVRVSCDVTPHHLLLTEERVRGYDTNAKMYPPLRREEDRLALIEGIRSGIVDCIATDHAPHARDEKDLDFDLAPFGVIGLQTLLPAIYRLHREYDISFSRLLTCVTINPARILGIEGGSLSPGVRADITLFDPAASWVFTRESVLSKSENSPFLGSEMHGRVVLTIVEGRIVHRI</sequence>
<dbReference type="InterPro" id="IPR002195">
    <property type="entry name" value="Dihydroorotase_CS"/>
</dbReference>
<evidence type="ECO:0000256" key="1">
    <source>
        <dbReference type="ARBA" id="ARBA00001947"/>
    </source>
</evidence>
<comment type="cofactor">
    <cofactor evidence="1">
        <name>Zn(2+)</name>
        <dbReference type="ChEBI" id="CHEBI:29105"/>
    </cofactor>
</comment>
<evidence type="ECO:0000256" key="3">
    <source>
        <dbReference type="ARBA" id="ARBA00022801"/>
    </source>
</evidence>
<dbReference type="CDD" id="cd01317">
    <property type="entry name" value="DHOase_IIa"/>
    <property type="match status" value="1"/>
</dbReference>
<keyword evidence="3 8" id="KW-0378">Hydrolase</keyword>